<name>A0A9D1V5U4_9FIRM</name>
<dbReference type="Proteomes" id="UP000824193">
    <property type="component" value="Unassembled WGS sequence"/>
</dbReference>
<reference evidence="2" key="1">
    <citation type="journal article" date="2021" name="PeerJ">
        <title>Extensive microbial diversity within the chicken gut microbiome revealed by metagenomics and culture.</title>
        <authorList>
            <person name="Gilroy R."/>
            <person name="Ravi A."/>
            <person name="Getino M."/>
            <person name="Pursley I."/>
            <person name="Horton D.L."/>
            <person name="Alikhan N.F."/>
            <person name="Baker D."/>
            <person name="Gharbi K."/>
            <person name="Hall N."/>
            <person name="Watson M."/>
            <person name="Adriaenssens E.M."/>
            <person name="Foster-Nyarko E."/>
            <person name="Jarju S."/>
            <person name="Secka A."/>
            <person name="Antonio M."/>
            <person name="Oren A."/>
            <person name="Chaudhuri R.R."/>
            <person name="La Ragione R."/>
            <person name="Hildebrand F."/>
            <person name="Pallen M.J."/>
        </authorList>
    </citation>
    <scope>NUCLEOTIDE SEQUENCE</scope>
    <source>
        <strain evidence="2">2239</strain>
    </source>
</reference>
<evidence type="ECO:0000313" key="3">
    <source>
        <dbReference type="Proteomes" id="UP000824193"/>
    </source>
</evidence>
<feature type="transmembrane region" description="Helical" evidence="1">
    <location>
        <begin position="181"/>
        <end position="198"/>
    </location>
</feature>
<evidence type="ECO:0000256" key="1">
    <source>
        <dbReference type="SAM" id="Phobius"/>
    </source>
</evidence>
<sequence>MNEVQKNEYYDRYEASTHLLGRLGTVAAILLLLAVPMAMGWVLNASPDWTAFGVGFAQVALIYWTSGVVEFLVYSPMLGSGASYLTFITGNVINLKLPCAVNAREICGTQVGTPENDIVSTLSVATSSLVTTVVLAVGVLCLVPLRPVLENPALAPAFNNVIPALFGALAFKYFSKSLKLAVVPLAFMCVLFVVVPSLIGSVSFLILVSGGMAIGIAYWMFRTGRLE</sequence>
<proteinExistence type="predicted"/>
<protein>
    <submittedName>
        <fullName evidence="2">Uncharacterized protein</fullName>
    </submittedName>
</protein>
<dbReference type="EMBL" id="DXFW01000037">
    <property type="protein sequence ID" value="HIX06568.1"/>
    <property type="molecule type" value="Genomic_DNA"/>
</dbReference>
<accession>A0A9D1V5U4</accession>
<reference evidence="2" key="2">
    <citation type="submission" date="2021-04" db="EMBL/GenBank/DDBJ databases">
        <authorList>
            <person name="Gilroy R."/>
        </authorList>
    </citation>
    <scope>NUCLEOTIDE SEQUENCE</scope>
    <source>
        <strain evidence="2">2239</strain>
    </source>
</reference>
<organism evidence="2 3">
    <name type="scientific">Candidatus Allofournierella pullicola</name>
    <dbReference type="NCBI Taxonomy" id="2838596"/>
    <lineage>
        <taxon>Bacteria</taxon>
        <taxon>Bacillati</taxon>
        <taxon>Bacillota</taxon>
        <taxon>Clostridia</taxon>
        <taxon>Eubacteriales</taxon>
        <taxon>Oscillospiraceae</taxon>
        <taxon>Allofournierella</taxon>
    </lineage>
</organism>
<feature type="transmembrane region" description="Helical" evidence="1">
    <location>
        <begin position="20"/>
        <end position="43"/>
    </location>
</feature>
<dbReference type="AlphaFoldDB" id="A0A9D1V5U4"/>
<feature type="transmembrane region" description="Helical" evidence="1">
    <location>
        <begin position="122"/>
        <end position="145"/>
    </location>
</feature>
<gene>
    <name evidence="2" type="ORF">H9865_10820</name>
</gene>
<keyword evidence="1" id="KW-0812">Transmembrane</keyword>
<evidence type="ECO:0000313" key="2">
    <source>
        <dbReference type="EMBL" id="HIX06568.1"/>
    </source>
</evidence>
<keyword evidence="1" id="KW-0472">Membrane</keyword>
<feature type="transmembrane region" description="Helical" evidence="1">
    <location>
        <begin position="157"/>
        <end position="174"/>
    </location>
</feature>
<feature type="transmembrane region" description="Helical" evidence="1">
    <location>
        <begin position="49"/>
        <end position="74"/>
    </location>
</feature>
<keyword evidence="1" id="KW-1133">Transmembrane helix</keyword>
<feature type="transmembrane region" description="Helical" evidence="1">
    <location>
        <begin position="204"/>
        <end position="221"/>
    </location>
</feature>
<comment type="caution">
    <text evidence="2">The sequence shown here is derived from an EMBL/GenBank/DDBJ whole genome shotgun (WGS) entry which is preliminary data.</text>
</comment>